<dbReference type="RefSeq" id="XP_018062734.1">
    <property type="nucleotide sequence ID" value="XM_018210136.1"/>
</dbReference>
<dbReference type="SUPFAM" id="SSF56300">
    <property type="entry name" value="Metallo-dependent phosphatases"/>
    <property type="match status" value="1"/>
</dbReference>
<dbReference type="GO" id="GO:0046872">
    <property type="term" value="F:metal ion binding"/>
    <property type="evidence" value="ECO:0007669"/>
    <property type="project" value="InterPro"/>
</dbReference>
<dbReference type="Pfam" id="PF16656">
    <property type="entry name" value="Pur_ac_phosph_N"/>
    <property type="match status" value="1"/>
</dbReference>
<evidence type="ECO:0000259" key="6">
    <source>
        <dbReference type="Pfam" id="PF16656"/>
    </source>
</evidence>
<dbReference type="InterPro" id="IPR015914">
    <property type="entry name" value="PAPs_N"/>
</dbReference>
<dbReference type="CDD" id="cd00839">
    <property type="entry name" value="MPP_PAPs"/>
    <property type="match status" value="1"/>
</dbReference>
<dbReference type="OrthoDB" id="45007at2759"/>
<dbReference type="GO" id="GO:0003993">
    <property type="term" value="F:acid phosphatase activity"/>
    <property type="evidence" value="ECO:0007669"/>
    <property type="project" value="UniProtKB-EC"/>
</dbReference>
<keyword evidence="8" id="KW-1185">Reference proteome</keyword>
<organism evidence="7 8">
    <name type="scientific">Mollisia scopiformis</name>
    <name type="common">Conifer needle endophyte fungus</name>
    <name type="synonym">Phialocephala scopiformis</name>
    <dbReference type="NCBI Taxonomy" id="149040"/>
    <lineage>
        <taxon>Eukaryota</taxon>
        <taxon>Fungi</taxon>
        <taxon>Dikarya</taxon>
        <taxon>Ascomycota</taxon>
        <taxon>Pezizomycotina</taxon>
        <taxon>Leotiomycetes</taxon>
        <taxon>Helotiales</taxon>
        <taxon>Mollisiaceae</taxon>
        <taxon>Mollisia</taxon>
    </lineage>
</organism>
<accession>A0A132B8R0</accession>
<dbReference type="PANTHER" id="PTHR45867:SF10">
    <property type="entry name" value="PURPLE ACID PHOSPHATASE"/>
    <property type="match status" value="1"/>
</dbReference>
<proteinExistence type="inferred from homology"/>
<dbReference type="Pfam" id="PF00149">
    <property type="entry name" value="Metallophos"/>
    <property type="match status" value="1"/>
</dbReference>
<reference evidence="7 8" key="1">
    <citation type="submission" date="2015-10" db="EMBL/GenBank/DDBJ databases">
        <title>Full genome of DAOMC 229536 Phialocephala scopiformis, a fungal endophyte of spruce producing the potent anti-insectan compound rugulosin.</title>
        <authorList>
            <consortium name="DOE Joint Genome Institute"/>
            <person name="Walker A.K."/>
            <person name="Frasz S.L."/>
            <person name="Seifert K.A."/>
            <person name="Miller J.D."/>
            <person name="Mondo S.J."/>
            <person name="Labutti K."/>
            <person name="Lipzen A."/>
            <person name="Dockter R."/>
            <person name="Kennedy M."/>
            <person name="Grigoriev I.V."/>
            <person name="Spatafora J.W."/>
        </authorList>
    </citation>
    <scope>NUCLEOTIDE SEQUENCE [LARGE SCALE GENOMIC DNA]</scope>
    <source>
        <strain evidence="7 8">CBS 120377</strain>
    </source>
</reference>
<keyword evidence="3" id="KW-0378">Hydrolase</keyword>
<evidence type="ECO:0000256" key="1">
    <source>
        <dbReference type="ARBA" id="ARBA00022729"/>
    </source>
</evidence>
<dbReference type="Gene3D" id="3.60.21.10">
    <property type="match status" value="1"/>
</dbReference>
<dbReference type="EC" id="3.1.3.2" evidence="3"/>
<dbReference type="AlphaFoldDB" id="A0A132B8R0"/>
<feature type="domain" description="Purple acid phosphatase C-terminal" evidence="5">
    <location>
        <begin position="399"/>
        <end position="459"/>
    </location>
</feature>
<dbReference type="KEGG" id="psco:LY89DRAFT_600076"/>
<comment type="catalytic activity">
    <reaction evidence="3">
        <text>a phosphate monoester + H2O = an alcohol + phosphate</text>
        <dbReference type="Rhea" id="RHEA:15017"/>
        <dbReference type="ChEBI" id="CHEBI:15377"/>
        <dbReference type="ChEBI" id="CHEBI:30879"/>
        <dbReference type="ChEBI" id="CHEBI:43474"/>
        <dbReference type="ChEBI" id="CHEBI:67140"/>
        <dbReference type="EC" id="3.1.3.2"/>
    </reaction>
</comment>
<feature type="domain" description="Calcineurin-like phosphoesterase" evidence="4">
    <location>
        <begin position="165"/>
        <end position="377"/>
    </location>
</feature>
<keyword evidence="1" id="KW-0732">Signal</keyword>
<name>A0A132B8R0_MOLSC</name>
<sequence length="466" mass="50810">MGAFAQYNGAQYLDGYEAVNLPTDPVQIRLAYQGPTAMMVSWNTFEQLTNPSVSYGTDPANLDLTASSSVSVTYATSLTWNNHVNITGLSSYTTYYYLPQYSNATTPYTFTTARAAGDATPYTVGVVIDMGTFGALGLSSSILAADDPLGPTEQTTIAALSEMINDYEFVVHPGDYAYADAWAKEEAAGEIPTGSALAQYTIVYESILNAFFDELEPITSQKAYMVNPGNHETNCDNLGTKACTVGQTNFTGYQNHWRMPSNPSNGVGNMWYSYDYGMAHFVHISTETDLGNGGNGLVAPDSAFGGPFGTTANEQINWLTNDLASVNRTLTPWVIVLGHRPFYVSSSSNICAPCITAFETLFYTYNVDLYVNGHSHLYDRTVPIYNNIIDPNGYNNPKAPMYLTNGAGGHFAGLDTPSAIMPYTAYNQALDYAWTTLEFLNSTHWVVNGLWSANNTIFDTVTLYKA</sequence>
<gene>
    <name evidence="7" type="ORF">LY89DRAFT_600076</name>
</gene>
<keyword evidence="2" id="KW-0325">Glycoprotein</keyword>
<dbReference type="InParanoid" id="A0A132B8R0"/>
<evidence type="ECO:0000313" key="7">
    <source>
        <dbReference type="EMBL" id="KUJ08379.1"/>
    </source>
</evidence>
<protein>
    <recommendedName>
        <fullName evidence="3">Purple acid phosphatase</fullName>
        <ecNumber evidence="3">3.1.3.2</ecNumber>
    </recommendedName>
</protein>
<evidence type="ECO:0000259" key="4">
    <source>
        <dbReference type="Pfam" id="PF00149"/>
    </source>
</evidence>
<dbReference type="Gene3D" id="2.60.40.380">
    <property type="entry name" value="Purple acid phosphatase-like, N-terminal"/>
    <property type="match status" value="1"/>
</dbReference>
<dbReference type="Proteomes" id="UP000070700">
    <property type="component" value="Unassembled WGS sequence"/>
</dbReference>
<dbReference type="Pfam" id="PF14008">
    <property type="entry name" value="Metallophos_C"/>
    <property type="match status" value="1"/>
</dbReference>
<evidence type="ECO:0000259" key="5">
    <source>
        <dbReference type="Pfam" id="PF14008"/>
    </source>
</evidence>
<dbReference type="InterPro" id="IPR008963">
    <property type="entry name" value="Purple_acid_Pase-like_N"/>
</dbReference>
<dbReference type="InterPro" id="IPR041792">
    <property type="entry name" value="MPP_PAP"/>
</dbReference>
<feature type="domain" description="Purple acid phosphatase N-terminal" evidence="6">
    <location>
        <begin position="25"/>
        <end position="112"/>
    </location>
</feature>
<dbReference type="InterPro" id="IPR029052">
    <property type="entry name" value="Metallo-depent_PP-like"/>
</dbReference>
<dbReference type="EMBL" id="KQ947436">
    <property type="protein sequence ID" value="KUJ08379.1"/>
    <property type="molecule type" value="Genomic_DNA"/>
</dbReference>
<feature type="non-terminal residue" evidence="7">
    <location>
        <position position="466"/>
    </location>
</feature>
<dbReference type="SUPFAM" id="SSF49363">
    <property type="entry name" value="Purple acid phosphatase, N-terminal domain"/>
    <property type="match status" value="1"/>
</dbReference>
<dbReference type="InterPro" id="IPR025733">
    <property type="entry name" value="PAPs_C"/>
</dbReference>
<dbReference type="GeneID" id="28819862"/>
<evidence type="ECO:0000313" key="8">
    <source>
        <dbReference type="Proteomes" id="UP000070700"/>
    </source>
</evidence>
<comment type="similarity">
    <text evidence="3">Belongs to the metallophosphoesterase superfamily. Purple acid phosphatase family.</text>
</comment>
<dbReference type="InterPro" id="IPR004843">
    <property type="entry name" value="Calcineurin-like_PHP"/>
</dbReference>
<evidence type="ECO:0000256" key="2">
    <source>
        <dbReference type="ARBA" id="ARBA00023180"/>
    </source>
</evidence>
<dbReference type="PANTHER" id="PTHR45867">
    <property type="entry name" value="PURPLE ACID PHOSPHATASE"/>
    <property type="match status" value="1"/>
</dbReference>
<evidence type="ECO:0000256" key="3">
    <source>
        <dbReference type="RuleBase" id="RU361203"/>
    </source>
</evidence>